<organism evidence="3 4">
    <name type="scientific">Bacteroides zoogleoformans</name>
    <dbReference type="NCBI Taxonomy" id="28119"/>
    <lineage>
        <taxon>Bacteria</taxon>
        <taxon>Pseudomonadati</taxon>
        <taxon>Bacteroidota</taxon>
        <taxon>Bacteroidia</taxon>
        <taxon>Bacteroidales</taxon>
        <taxon>Bacteroidaceae</taxon>
        <taxon>Bacteroides</taxon>
    </lineage>
</organism>
<dbReference type="InterPro" id="IPR041657">
    <property type="entry name" value="HTH_17"/>
</dbReference>
<accession>A0ABM6T653</accession>
<gene>
    <name evidence="3" type="ORF">C4H11_04075</name>
</gene>
<dbReference type="PANTHER" id="PTHR34585:SF22">
    <property type="entry name" value="HELIX-TURN-HELIX DOMAIN-CONTAINING PROTEIN"/>
    <property type="match status" value="1"/>
</dbReference>
<evidence type="ECO:0000259" key="2">
    <source>
        <dbReference type="Pfam" id="PF12728"/>
    </source>
</evidence>
<dbReference type="Proteomes" id="UP000238304">
    <property type="component" value="Chromosome"/>
</dbReference>
<name>A0ABM6T653_9BACE</name>
<dbReference type="InterPro" id="IPR009061">
    <property type="entry name" value="DNA-bd_dom_put_sf"/>
</dbReference>
<keyword evidence="4" id="KW-1185">Reference proteome</keyword>
<dbReference type="Pfam" id="PF12728">
    <property type="entry name" value="HTH_17"/>
    <property type="match status" value="1"/>
</dbReference>
<dbReference type="RefSeq" id="WP_106040566.1">
    <property type="nucleotide sequence ID" value="NZ_CALHZC010000035.1"/>
</dbReference>
<sequence length="119" mass="13694">MENEKKLLLSEKMEQLHTQLTALARLLERADVEPRPEVARGWVDGTDVMEALHISPRTLQTLRSNGTIGYTTLGKKYYYRIDEIDRLLRDNYVMFRLSAQRGGDESTSSRHKKKEGGGR</sequence>
<feature type="domain" description="Helix-turn-helix" evidence="2">
    <location>
        <begin position="46"/>
        <end position="91"/>
    </location>
</feature>
<dbReference type="EMBL" id="CP027231">
    <property type="protein sequence ID" value="AVM52234.1"/>
    <property type="molecule type" value="Genomic_DNA"/>
</dbReference>
<feature type="compositionally biased region" description="Basic residues" evidence="1">
    <location>
        <begin position="109"/>
        <end position="119"/>
    </location>
</feature>
<evidence type="ECO:0000313" key="3">
    <source>
        <dbReference type="EMBL" id="AVM52234.1"/>
    </source>
</evidence>
<keyword evidence="3" id="KW-0238">DNA-binding</keyword>
<dbReference type="SUPFAM" id="SSF46955">
    <property type="entry name" value="Putative DNA-binding domain"/>
    <property type="match status" value="1"/>
</dbReference>
<dbReference type="PANTHER" id="PTHR34585">
    <property type="match status" value="1"/>
</dbReference>
<protein>
    <submittedName>
        <fullName evidence="3">DNA-binding protein</fullName>
    </submittedName>
</protein>
<dbReference type="GO" id="GO:0003677">
    <property type="term" value="F:DNA binding"/>
    <property type="evidence" value="ECO:0007669"/>
    <property type="project" value="UniProtKB-KW"/>
</dbReference>
<evidence type="ECO:0000313" key="4">
    <source>
        <dbReference type="Proteomes" id="UP000238304"/>
    </source>
</evidence>
<feature type="region of interest" description="Disordered" evidence="1">
    <location>
        <begin position="99"/>
        <end position="119"/>
    </location>
</feature>
<evidence type="ECO:0000256" key="1">
    <source>
        <dbReference type="SAM" id="MobiDB-lite"/>
    </source>
</evidence>
<proteinExistence type="predicted"/>
<reference evidence="3 4" key="1">
    <citation type="submission" date="2018-02" db="EMBL/GenBank/DDBJ databases">
        <authorList>
            <person name="Holder M.E."/>
            <person name="Ajami N.J."/>
            <person name="Petrosino J.F."/>
        </authorList>
    </citation>
    <scope>NUCLEOTIDE SEQUENCE [LARGE SCALE GENOMIC DNA]</scope>
    <source>
        <strain evidence="3 4">ATCC 33285</strain>
    </source>
</reference>